<dbReference type="PANTHER" id="PTHR48081">
    <property type="entry name" value="AB HYDROLASE SUPERFAMILY PROTEIN C4A8.06C"/>
    <property type="match status" value="1"/>
</dbReference>
<dbReference type="AlphaFoldDB" id="A0A9X4NRA7"/>
<keyword evidence="4" id="KW-1185">Reference proteome</keyword>
<dbReference type="RefSeq" id="WP_068166778.1">
    <property type="nucleotide sequence ID" value="NZ_AOGK01000008.1"/>
</dbReference>
<dbReference type="InterPro" id="IPR013094">
    <property type="entry name" value="AB_hydrolase_3"/>
</dbReference>
<dbReference type="InterPro" id="IPR050300">
    <property type="entry name" value="GDXG_lipolytic_enzyme"/>
</dbReference>
<dbReference type="Gene3D" id="3.40.50.1820">
    <property type="entry name" value="alpha/beta hydrolase"/>
    <property type="match status" value="1"/>
</dbReference>
<protein>
    <recommendedName>
        <fullName evidence="2">Alpha/beta hydrolase fold-3 domain-containing protein</fullName>
    </recommendedName>
</protein>
<dbReference type="SUPFAM" id="SSF53474">
    <property type="entry name" value="alpha/beta-Hydrolases"/>
    <property type="match status" value="1"/>
</dbReference>
<accession>A0A9X4NRA7</accession>
<dbReference type="PANTHER" id="PTHR48081:SF33">
    <property type="entry name" value="KYNURENINE FORMAMIDASE"/>
    <property type="match status" value="1"/>
</dbReference>
<dbReference type="Proteomes" id="UP001152876">
    <property type="component" value="Unassembled WGS sequence"/>
</dbReference>
<dbReference type="Pfam" id="PF07859">
    <property type="entry name" value="Abhydrolase_3"/>
    <property type="match status" value="1"/>
</dbReference>
<name>A0A9X4NRA7_9BURK</name>
<feature type="domain" description="Alpha/beta hydrolase fold-3" evidence="2">
    <location>
        <begin position="76"/>
        <end position="194"/>
    </location>
</feature>
<evidence type="ECO:0000256" key="1">
    <source>
        <dbReference type="ARBA" id="ARBA00022801"/>
    </source>
</evidence>
<evidence type="ECO:0000313" key="3">
    <source>
        <dbReference type="EMBL" id="MDG5975762.1"/>
    </source>
</evidence>
<dbReference type="InterPro" id="IPR029058">
    <property type="entry name" value="AB_hydrolase_fold"/>
</dbReference>
<keyword evidence="1" id="KW-0378">Hydrolase</keyword>
<proteinExistence type="predicted"/>
<evidence type="ECO:0000259" key="2">
    <source>
        <dbReference type="Pfam" id="PF07859"/>
    </source>
</evidence>
<dbReference type="GO" id="GO:0016787">
    <property type="term" value="F:hydrolase activity"/>
    <property type="evidence" value="ECO:0007669"/>
    <property type="project" value="UniProtKB-KW"/>
</dbReference>
<comment type="caution">
    <text evidence="3">The sequence shown here is derived from an EMBL/GenBank/DDBJ whole genome shotgun (WGS) entry which is preliminary data.</text>
</comment>
<evidence type="ECO:0000313" key="4">
    <source>
        <dbReference type="Proteomes" id="UP001152876"/>
    </source>
</evidence>
<gene>
    <name evidence="3" type="ORF">H010_10891</name>
</gene>
<organism evidence="3 4">
    <name type="scientific">Hydrogenophaga taeniospiralis CCUG 15921</name>
    <dbReference type="NCBI Taxonomy" id="1281780"/>
    <lineage>
        <taxon>Bacteria</taxon>
        <taxon>Pseudomonadati</taxon>
        <taxon>Pseudomonadota</taxon>
        <taxon>Betaproteobacteria</taxon>
        <taxon>Burkholderiales</taxon>
        <taxon>Comamonadaceae</taxon>
        <taxon>Hydrogenophaga</taxon>
    </lineage>
</organism>
<dbReference type="EMBL" id="AOGK01000008">
    <property type="protein sequence ID" value="MDG5975762.1"/>
    <property type="molecule type" value="Genomic_DNA"/>
</dbReference>
<reference evidence="3" key="1">
    <citation type="submission" date="2013-01" db="EMBL/GenBank/DDBJ databases">
        <title>Genome draft of Hydrogenophaga taeniospiralis 2K1.</title>
        <authorList>
            <person name="Gomila M."/>
            <person name="Lalucat J."/>
        </authorList>
    </citation>
    <scope>NUCLEOTIDE SEQUENCE</scope>
    <source>
        <strain evidence="3">CCUG 15921</strain>
    </source>
</reference>
<sequence length="294" mass="31998">MNAPAHPDPAWLDGQYNNRALVPEHARHFERWASESLAARRQLGGMLDVAYGHGAGETLDLFPAPRPHNAPPAPVLVFIHGGYWRSLDKADHSFVAPAFVKHGACVVVPNYALCPAVGIPDIALQMVDLLAWLYRNIAVHGGDPHRITLVGHSAGGQLAALLLACRWRDVGADLPDALVKNALSISGLYDLEPLRHTPFLRDSLRLTPAQVKKVSPALLPVPPVREGRGLLYTVTGGEESSEFLRHNRMIQQAWGEEVVPVCEALPGLNHFSVLEALVQPGHRLNQLALQLLNG</sequence>
<dbReference type="OrthoDB" id="9771666at2"/>